<dbReference type="AlphaFoldDB" id="A0AB39HGP8"/>
<dbReference type="SUPFAM" id="SSF48452">
    <property type="entry name" value="TPR-like"/>
    <property type="match status" value="2"/>
</dbReference>
<dbReference type="InterPro" id="IPR011990">
    <property type="entry name" value="TPR-like_helical_dom_sf"/>
</dbReference>
<proteinExistence type="predicted"/>
<protein>
    <submittedName>
        <fullName evidence="4">Tetratricopeptide repeat protein</fullName>
    </submittedName>
</protein>
<feature type="repeat" description="TPR" evidence="3">
    <location>
        <begin position="134"/>
        <end position="167"/>
    </location>
</feature>
<dbReference type="Pfam" id="PF13432">
    <property type="entry name" value="TPR_16"/>
    <property type="match status" value="1"/>
</dbReference>
<accession>A0AB39HGP8</accession>
<keyword evidence="2 3" id="KW-0802">TPR repeat</keyword>
<sequence length="417" mass="48549">METILHAIQLLENNQSDQAMNILQQYYLSASDDEKFAICEVYMQWGFLAEANEALQELIDKYPDESELKIMLAQNYVELEDDKAAINILNNIHEEDPAYVQALLQLADLYQAEGLFEVAEMKLMMAKKLQPKESIIDFALGEFFFSTGEFKRAITYYEKVFKQHKEIANISIISRLAEANAASGEYEKALEFYQKVKSNNPNELFKHGLTAFYADRKDIAIKVWGKLLDIDPYYHSVYYELATAYDAEGLIENAYEVCQKGIEFDEHHKELQYFAGVLANKLKDFEASMHYVKKAIELDPDYQEAILFLVELLKEDEQYTEIIDLLEQIQAGDTSDPLYSWELARAYYEEDFIEKAAEQYEDAYMLLEEDPIFLKEYGYFLAEQGKLTEANIAFTKYLQLEPSDEEMKEYVQRLSEI</sequence>
<gene>
    <name evidence="4" type="ORF">AB4Y30_09240</name>
</gene>
<evidence type="ECO:0000256" key="2">
    <source>
        <dbReference type="ARBA" id="ARBA00022803"/>
    </source>
</evidence>
<feature type="repeat" description="TPR" evidence="3">
    <location>
        <begin position="170"/>
        <end position="203"/>
    </location>
</feature>
<evidence type="ECO:0000256" key="3">
    <source>
        <dbReference type="PROSITE-ProRule" id="PRU00339"/>
    </source>
</evidence>
<dbReference type="Gene3D" id="1.25.40.10">
    <property type="entry name" value="Tetratricopeptide repeat domain"/>
    <property type="match status" value="3"/>
</dbReference>
<keyword evidence="1" id="KW-0677">Repeat</keyword>
<evidence type="ECO:0000256" key="1">
    <source>
        <dbReference type="ARBA" id="ARBA00022737"/>
    </source>
</evidence>
<dbReference type="SMART" id="SM00028">
    <property type="entry name" value="TPR"/>
    <property type="match status" value="7"/>
</dbReference>
<feature type="repeat" description="TPR" evidence="3">
    <location>
        <begin position="371"/>
        <end position="404"/>
    </location>
</feature>
<dbReference type="PROSITE" id="PS50005">
    <property type="entry name" value="TPR"/>
    <property type="match status" value="4"/>
</dbReference>
<feature type="repeat" description="TPR" evidence="3">
    <location>
        <begin position="269"/>
        <end position="302"/>
    </location>
</feature>
<name>A0AB39HGP8_9BACI</name>
<dbReference type="PANTHER" id="PTHR45586:SF15">
    <property type="entry name" value="TPR REPEAT-CONTAINING PROTEIN YPIA"/>
    <property type="match status" value="1"/>
</dbReference>
<organism evidence="4">
    <name type="scientific">Ornithinibacillus sp. 4-3</name>
    <dbReference type="NCBI Taxonomy" id="3231488"/>
    <lineage>
        <taxon>Bacteria</taxon>
        <taxon>Bacillati</taxon>
        <taxon>Bacillota</taxon>
        <taxon>Bacilli</taxon>
        <taxon>Bacillales</taxon>
        <taxon>Bacillaceae</taxon>
        <taxon>Ornithinibacillus</taxon>
    </lineage>
</organism>
<dbReference type="InterPro" id="IPR051012">
    <property type="entry name" value="CellSynth/LPSAsmb/PSIAsmb"/>
</dbReference>
<dbReference type="Pfam" id="PF25058">
    <property type="entry name" value="ARM_TT21"/>
    <property type="match status" value="1"/>
</dbReference>
<dbReference type="Pfam" id="PF13181">
    <property type="entry name" value="TPR_8"/>
    <property type="match status" value="2"/>
</dbReference>
<evidence type="ECO:0000313" key="4">
    <source>
        <dbReference type="EMBL" id="XDK31224.1"/>
    </source>
</evidence>
<dbReference type="EMBL" id="CP162599">
    <property type="protein sequence ID" value="XDK31224.1"/>
    <property type="molecule type" value="Genomic_DNA"/>
</dbReference>
<dbReference type="InterPro" id="IPR019734">
    <property type="entry name" value="TPR_rpt"/>
</dbReference>
<dbReference type="PANTHER" id="PTHR45586">
    <property type="entry name" value="TPR REPEAT-CONTAINING PROTEIN PA4667"/>
    <property type="match status" value="1"/>
</dbReference>
<dbReference type="Pfam" id="PF14559">
    <property type="entry name" value="TPR_19"/>
    <property type="match status" value="1"/>
</dbReference>
<reference evidence="4" key="1">
    <citation type="submission" date="2024-07" db="EMBL/GenBank/DDBJ databases">
        <title>Halotolerant mesophilic bacterium Ornithinibacillus sp. 4-3, sp. nov., isolated from soil.</title>
        <authorList>
            <person name="Sidarenka A.V."/>
            <person name="Guliayeva D.E."/>
            <person name="Leanovich S.I."/>
            <person name="Hileuskaya K.S."/>
            <person name="Akhremchuk A.E."/>
            <person name="Sikolenko M.A."/>
            <person name="Valentovich L.N."/>
        </authorList>
    </citation>
    <scope>NUCLEOTIDE SEQUENCE</scope>
    <source>
        <strain evidence="4">4-3</strain>
    </source>
</reference>
<dbReference type="RefSeq" id="WP_368651952.1">
    <property type="nucleotide sequence ID" value="NZ_CP162599.1"/>
</dbReference>